<dbReference type="InterPro" id="IPR027267">
    <property type="entry name" value="AH/BAR_dom_sf"/>
</dbReference>
<dbReference type="OrthoDB" id="3358861at2759"/>
<dbReference type="InParanoid" id="J7RFY6"/>
<feature type="compositionally biased region" description="Polar residues" evidence="2">
    <location>
        <begin position="680"/>
        <end position="695"/>
    </location>
</feature>
<feature type="compositionally biased region" description="Low complexity" evidence="2">
    <location>
        <begin position="279"/>
        <end position="290"/>
    </location>
</feature>
<evidence type="ECO:0000313" key="4">
    <source>
        <dbReference type="Proteomes" id="UP000006352"/>
    </source>
</evidence>
<feature type="region of interest" description="Disordered" evidence="2">
    <location>
        <begin position="333"/>
        <end position="496"/>
    </location>
</feature>
<feature type="compositionally biased region" description="Polar residues" evidence="2">
    <location>
        <begin position="291"/>
        <end position="303"/>
    </location>
</feature>
<dbReference type="Proteomes" id="UP000006352">
    <property type="component" value="Unassembled WGS sequence"/>
</dbReference>
<gene>
    <name evidence="3" type="ORF">FIBRA_00005</name>
</gene>
<accession>J7RFY6</accession>
<keyword evidence="4" id="KW-1185">Reference proteome</keyword>
<protein>
    <submittedName>
        <fullName evidence="3">Uncharacterized protein</fullName>
    </submittedName>
</protein>
<sequence length="997" mass="106625">MIRSSPEVAALEPDRTSYLLLTVCPCLLGSALPVRLYRMVHRPTDSRLLTNLLSHEKDYSKQLAHLLEHSQVSLGAFSAFAAASAPPLSQVIIAVGGVLASADDALRKYAASLEEWQNQLKALKDLEDEVGNIMRDREIFVTRLLKASKQQKPTRDSILSPSGSTSSLSFSKSEVTVGPKLSAAQTELQACEAHLAMKEHELDNMRIAAIRTGLQERCRAMVECGWTWGELGKNGLRALDTSQLLNGHVVGRLILSLVPTGAHSYPASPPFKPLPVPNSDSGHASSDISSLAPSQSASQIATIDQGSAHVDVSKWVYQPPDVYSPPRVLSPLSLPESVTPNGNLSTSWRISEVEEEDVEESSDDNEEDVAAMEVHENERFAPKSKGRGERRADANQDPQKSFSIRASTGTARHVQFPPPSPVTDSSSTQSKKKERHRSGSMTFFGRSIAALFHKEKGAQQVNDSPGGGPSGTRWQTRTDKHLTKHGDDSSDDEDGRIARARLAEQYSTWSYGPYNDIPQSQSVSFVGSPSASTASVPHRLKKRPAKRNLARGGSGARGEEDKGWVSDGVATSGAVARTGRPPLIKPEAGSSSTIKPALNGDAAAATSAQAVSRTPGGAKLSSPRGTASDVQASLSRNSSTSKQSIMNTPPPRAHTRSPVNPPTSPQSQQQTTPRRRTASLHLSPSPSDATPTSFTKGHRRVGSISSTHRSALTRDNDGPSLMSIVEGVAKQNREAGAKQDPNRLLMVPKAPPPVSVSIEHDVDRPPAASAAPGPSASASDRAVTSSTSRTRMSASSSAPTLPISAAGRPQAKMPLRSALRNSRTPSPNPPPPVVGLSVATSPAGPNVAVNGTKSDDDTASVSSYETVNEEFTEELEPIPPPPPPPNDKPRPMVGSDMSHSTSSTAPTTARRKSVRMSLPPTFSATPPAIDDDDDRGRLQPWVSRTPRSASSSRAGEWTSRVRPREGEARDVWQDSSDDDDEDYRRARRLLSRVAKAL</sequence>
<dbReference type="InterPro" id="IPR028245">
    <property type="entry name" value="PIL1/LSP1"/>
</dbReference>
<feature type="compositionally biased region" description="Low complexity" evidence="2">
    <location>
        <begin position="898"/>
        <end position="908"/>
    </location>
</feature>
<dbReference type="HOGENOM" id="CLU_007544_0_0_1"/>
<keyword evidence="1" id="KW-0175">Coiled coil</keyword>
<feature type="compositionally biased region" description="Polar residues" evidence="2">
    <location>
        <begin position="396"/>
        <end position="410"/>
    </location>
</feature>
<evidence type="ECO:0000256" key="1">
    <source>
        <dbReference type="SAM" id="Coils"/>
    </source>
</evidence>
<dbReference type="AlphaFoldDB" id="J7RFY6"/>
<dbReference type="GeneID" id="24092923"/>
<dbReference type="STRING" id="599839.J7RFY6"/>
<feature type="compositionally biased region" description="Acidic residues" evidence="2">
    <location>
        <begin position="353"/>
        <end position="370"/>
    </location>
</feature>
<evidence type="ECO:0000256" key="2">
    <source>
        <dbReference type="SAM" id="MobiDB-lite"/>
    </source>
</evidence>
<dbReference type="Gene3D" id="1.20.1270.60">
    <property type="entry name" value="Arfaptin homology (AH) domain/BAR domain"/>
    <property type="match status" value="1"/>
</dbReference>
<dbReference type="EMBL" id="HE796866">
    <property type="protein sequence ID" value="CCL98012.1"/>
    <property type="molecule type" value="Genomic_DNA"/>
</dbReference>
<feature type="coiled-coil region" evidence="1">
    <location>
        <begin position="99"/>
        <end position="133"/>
    </location>
</feature>
<dbReference type="RefSeq" id="XP_012177295.1">
    <property type="nucleotide sequence ID" value="XM_012321905.1"/>
</dbReference>
<organism evidence="3 4">
    <name type="scientific">Fibroporia radiculosa</name>
    <dbReference type="NCBI Taxonomy" id="599839"/>
    <lineage>
        <taxon>Eukaryota</taxon>
        <taxon>Fungi</taxon>
        <taxon>Dikarya</taxon>
        <taxon>Basidiomycota</taxon>
        <taxon>Agaricomycotina</taxon>
        <taxon>Agaricomycetes</taxon>
        <taxon>Polyporales</taxon>
        <taxon>Fibroporiaceae</taxon>
        <taxon>Fibroporia</taxon>
    </lineage>
</organism>
<feature type="compositionally biased region" description="Basic and acidic residues" evidence="2">
    <location>
        <begin position="476"/>
        <end position="488"/>
    </location>
</feature>
<evidence type="ECO:0000313" key="3">
    <source>
        <dbReference type="EMBL" id="CCL98012.1"/>
    </source>
</evidence>
<feature type="compositionally biased region" description="Acidic residues" evidence="2">
    <location>
        <begin position="867"/>
        <end position="876"/>
    </location>
</feature>
<dbReference type="GO" id="GO:0036286">
    <property type="term" value="C:eisosome filament"/>
    <property type="evidence" value="ECO:0007669"/>
    <property type="project" value="TreeGrafter"/>
</dbReference>
<feature type="compositionally biased region" description="Polar residues" evidence="2">
    <location>
        <begin position="623"/>
        <end position="647"/>
    </location>
</feature>
<dbReference type="PANTHER" id="PTHR31962:SF1">
    <property type="entry name" value="SPHINGOLIPID LONG CHAIN BASE-RESPONSIVE PROTEIN PIL1"/>
    <property type="match status" value="1"/>
</dbReference>
<dbReference type="GO" id="GO:0008289">
    <property type="term" value="F:lipid binding"/>
    <property type="evidence" value="ECO:0007669"/>
    <property type="project" value="TreeGrafter"/>
</dbReference>
<dbReference type="PANTHER" id="PTHR31962">
    <property type="entry name" value="SPHINGOLIPID LONG CHAIN BASE-RESPONSIVE PROTEIN PIL1"/>
    <property type="match status" value="1"/>
</dbReference>
<feature type="compositionally biased region" description="Basic and acidic residues" evidence="2">
    <location>
        <begin position="962"/>
        <end position="972"/>
    </location>
</feature>
<feature type="compositionally biased region" description="Polar residues" evidence="2">
    <location>
        <begin position="524"/>
        <end position="535"/>
    </location>
</feature>
<dbReference type="GO" id="GO:0070941">
    <property type="term" value="P:eisosome assembly"/>
    <property type="evidence" value="ECO:0007669"/>
    <property type="project" value="TreeGrafter"/>
</dbReference>
<dbReference type="GO" id="GO:0005886">
    <property type="term" value="C:plasma membrane"/>
    <property type="evidence" value="ECO:0007669"/>
    <property type="project" value="TreeGrafter"/>
</dbReference>
<feature type="compositionally biased region" description="Basic residues" evidence="2">
    <location>
        <begin position="538"/>
        <end position="549"/>
    </location>
</feature>
<feature type="compositionally biased region" description="Polar residues" evidence="2">
    <location>
        <begin position="339"/>
        <end position="349"/>
    </location>
</feature>
<proteinExistence type="predicted"/>
<feature type="compositionally biased region" description="Basic and acidic residues" evidence="2">
    <location>
        <begin position="731"/>
        <end position="741"/>
    </location>
</feature>
<feature type="compositionally biased region" description="Low complexity" evidence="2">
    <location>
        <begin position="765"/>
        <end position="798"/>
    </location>
</feature>
<feature type="compositionally biased region" description="Pro residues" evidence="2">
    <location>
        <begin position="877"/>
        <end position="886"/>
    </location>
</feature>
<feature type="region of interest" description="Disordered" evidence="2">
    <location>
        <begin position="524"/>
        <end position="983"/>
    </location>
</feature>
<feature type="region of interest" description="Disordered" evidence="2">
    <location>
        <begin position="269"/>
        <end position="303"/>
    </location>
</feature>
<feature type="compositionally biased region" description="Basic and acidic residues" evidence="2">
    <location>
        <begin position="373"/>
        <end position="394"/>
    </location>
</feature>
<reference evidence="3 4" key="1">
    <citation type="journal article" date="2012" name="Appl. Environ. Microbiol.">
        <title>Short-read sequencing for genomic analysis of the brown rot fungus Fibroporia radiculosa.</title>
        <authorList>
            <person name="Tang J.D."/>
            <person name="Perkins A.D."/>
            <person name="Sonstegard T.S."/>
            <person name="Schroeder S.G."/>
            <person name="Burgess S.C."/>
            <person name="Diehl S.V."/>
        </authorList>
    </citation>
    <scope>NUCLEOTIDE SEQUENCE [LARGE SCALE GENOMIC DNA]</scope>
    <source>
        <strain evidence="3 4">TFFH 294</strain>
    </source>
</reference>
<name>J7RFY6_9APHY</name>
<dbReference type="GO" id="GO:0006897">
    <property type="term" value="P:endocytosis"/>
    <property type="evidence" value="ECO:0007669"/>
    <property type="project" value="TreeGrafter"/>
</dbReference>
<feature type="region of interest" description="Disordered" evidence="2">
    <location>
        <begin position="152"/>
        <end position="171"/>
    </location>
</feature>
<feature type="compositionally biased region" description="Low complexity" evidence="2">
    <location>
        <begin position="157"/>
        <end position="171"/>
    </location>
</feature>